<accession>A0A7Z1AZZ2</accession>
<name>A0A7Z1AZZ2_9PSEU</name>
<proteinExistence type="predicted"/>
<dbReference type="PANTHER" id="PTHR43046">
    <property type="entry name" value="GDP-MANNOSE MANNOSYL HYDROLASE"/>
    <property type="match status" value="1"/>
</dbReference>
<reference evidence="5 6" key="1">
    <citation type="submission" date="2016-12" db="EMBL/GenBank/DDBJ databases">
        <title>The draft genome sequence of Actinophytocola xinjiangensis.</title>
        <authorList>
            <person name="Wang W."/>
            <person name="Yuan L."/>
        </authorList>
    </citation>
    <scope>NUCLEOTIDE SEQUENCE [LARGE SCALE GENOMIC DNA]</scope>
    <source>
        <strain evidence="5 6">CGMCC 4.4663</strain>
    </source>
</reference>
<dbReference type="CDD" id="cd18876">
    <property type="entry name" value="NUDIX_Hydrolase"/>
    <property type="match status" value="1"/>
</dbReference>
<keyword evidence="3" id="KW-0460">Magnesium</keyword>
<comment type="caution">
    <text evidence="5">The sequence shown here is derived from an EMBL/GenBank/DDBJ whole genome shotgun (WGS) entry which is preliminary data.</text>
</comment>
<dbReference type="InterPro" id="IPR015797">
    <property type="entry name" value="NUDIX_hydrolase-like_dom_sf"/>
</dbReference>
<dbReference type="PANTHER" id="PTHR43046:SF12">
    <property type="entry name" value="GDP-MANNOSE MANNOSYL HYDROLASE"/>
    <property type="match status" value="1"/>
</dbReference>
<dbReference type="InterPro" id="IPR000086">
    <property type="entry name" value="NUDIX_hydrolase_dom"/>
</dbReference>
<evidence type="ECO:0000256" key="1">
    <source>
        <dbReference type="ARBA" id="ARBA00001946"/>
    </source>
</evidence>
<dbReference type="AlphaFoldDB" id="A0A7Z1AZZ2"/>
<keyword evidence="6" id="KW-1185">Reference proteome</keyword>
<comment type="cofactor">
    <cofactor evidence="1">
        <name>Mg(2+)</name>
        <dbReference type="ChEBI" id="CHEBI:18420"/>
    </cofactor>
</comment>
<dbReference type="Gene3D" id="3.90.79.10">
    <property type="entry name" value="Nucleoside Triphosphate Pyrophosphohydrolase"/>
    <property type="match status" value="1"/>
</dbReference>
<evidence type="ECO:0000259" key="4">
    <source>
        <dbReference type="PROSITE" id="PS51462"/>
    </source>
</evidence>
<dbReference type="PROSITE" id="PS51462">
    <property type="entry name" value="NUDIX"/>
    <property type="match status" value="1"/>
</dbReference>
<protein>
    <recommendedName>
        <fullName evidence="4">Nudix hydrolase domain-containing protein</fullName>
    </recommendedName>
</protein>
<keyword evidence="2" id="KW-0378">Hydrolase</keyword>
<feature type="domain" description="Nudix hydrolase" evidence="4">
    <location>
        <begin position="15"/>
        <end position="146"/>
    </location>
</feature>
<organism evidence="5 6">
    <name type="scientific">Actinophytocola xinjiangensis</name>
    <dbReference type="NCBI Taxonomy" id="485602"/>
    <lineage>
        <taxon>Bacteria</taxon>
        <taxon>Bacillati</taxon>
        <taxon>Actinomycetota</taxon>
        <taxon>Actinomycetes</taxon>
        <taxon>Pseudonocardiales</taxon>
        <taxon>Pseudonocardiaceae</taxon>
    </lineage>
</organism>
<evidence type="ECO:0000313" key="5">
    <source>
        <dbReference type="EMBL" id="OLF11224.1"/>
    </source>
</evidence>
<sequence>MELLPHDEYVRQLPQKRMSAGVVIRDASGRVLLVEPSYKAGWEIPGGVVEDDEAPWVTAVRETREEIGLVRDVGRLLVVDHVPAESDSLPERMAFLFDAGTIDPADVGRLTFGAEIVSAALCEPSEVRAKVAPVLADRLTAALHALAAGGTALCVRGKPTG</sequence>
<dbReference type="EMBL" id="MSIF01000005">
    <property type="protein sequence ID" value="OLF11224.1"/>
    <property type="molecule type" value="Genomic_DNA"/>
</dbReference>
<evidence type="ECO:0000313" key="6">
    <source>
        <dbReference type="Proteomes" id="UP000185696"/>
    </source>
</evidence>
<dbReference type="OrthoDB" id="4247482at2"/>
<dbReference type="Proteomes" id="UP000185696">
    <property type="component" value="Unassembled WGS sequence"/>
</dbReference>
<dbReference type="InterPro" id="IPR020084">
    <property type="entry name" value="NUDIX_hydrolase_CS"/>
</dbReference>
<gene>
    <name evidence="5" type="ORF">BLA60_13460</name>
</gene>
<evidence type="ECO:0000256" key="2">
    <source>
        <dbReference type="ARBA" id="ARBA00022801"/>
    </source>
</evidence>
<dbReference type="SUPFAM" id="SSF55811">
    <property type="entry name" value="Nudix"/>
    <property type="match status" value="1"/>
</dbReference>
<dbReference type="PROSITE" id="PS00893">
    <property type="entry name" value="NUDIX_BOX"/>
    <property type="match status" value="1"/>
</dbReference>
<dbReference type="GO" id="GO:0016787">
    <property type="term" value="F:hydrolase activity"/>
    <property type="evidence" value="ECO:0007669"/>
    <property type="project" value="UniProtKB-KW"/>
</dbReference>
<evidence type="ECO:0000256" key="3">
    <source>
        <dbReference type="ARBA" id="ARBA00022842"/>
    </source>
</evidence>
<dbReference type="Pfam" id="PF00293">
    <property type="entry name" value="NUDIX"/>
    <property type="match status" value="1"/>
</dbReference>